<accession>A0ABV9XTM3</accession>
<dbReference type="Proteomes" id="UP001595833">
    <property type="component" value="Unassembled WGS sequence"/>
</dbReference>
<evidence type="ECO:0000313" key="2">
    <source>
        <dbReference type="Proteomes" id="UP001595833"/>
    </source>
</evidence>
<proteinExistence type="predicted"/>
<sequence length="68" mass="7841">MARPRTGETPSRNIRLDDALWKQVEDAAQEDQMTKTDVVKTALAEYLVRREGQRRAAQRRAEAEAKEQ</sequence>
<dbReference type="EMBL" id="JBHSJB010000007">
    <property type="protein sequence ID" value="MFC5053581.1"/>
    <property type="molecule type" value="Genomic_DNA"/>
</dbReference>
<keyword evidence="2" id="KW-1185">Reference proteome</keyword>
<name>A0ABV9XTM3_9PSEU</name>
<dbReference type="InterPro" id="IPR010985">
    <property type="entry name" value="Ribbon_hlx_hlx"/>
</dbReference>
<reference evidence="2" key="1">
    <citation type="journal article" date="2019" name="Int. J. Syst. Evol. Microbiol.">
        <title>The Global Catalogue of Microorganisms (GCM) 10K type strain sequencing project: providing services to taxonomists for standard genome sequencing and annotation.</title>
        <authorList>
            <consortium name="The Broad Institute Genomics Platform"/>
            <consortium name="The Broad Institute Genome Sequencing Center for Infectious Disease"/>
            <person name="Wu L."/>
            <person name="Ma J."/>
        </authorList>
    </citation>
    <scope>NUCLEOTIDE SEQUENCE [LARGE SCALE GENOMIC DNA]</scope>
    <source>
        <strain evidence="2">KCTC 12848</strain>
    </source>
</reference>
<organism evidence="1 2">
    <name type="scientific">Saccharothrix xinjiangensis</name>
    <dbReference type="NCBI Taxonomy" id="204798"/>
    <lineage>
        <taxon>Bacteria</taxon>
        <taxon>Bacillati</taxon>
        <taxon>Actinomycetota</taxon>
        <taxon>Actinomycetes</taxon>
        <taxon>Pseudonocardiales</taxon>
        <taxon>Pseudonocardiaceae</taxon>
        <taxon>Saccharothrix</taxon>
    </lineage>
</organism>
<comment type="caution">
    <text evidence="1">The sequence shown here is derived from an EMBL/GenBank/DDBJ whole genome shotgun (WGS) entry which is preliminary data.</text>
</comment>
<evidence type="ECO:0008006" key="3">
    <source>
        <dbReference type="Google" id="ProtNLM"/>
    </source>
</evidence>
<dbReference type="SUPFAM" id="SSF47598">
    <property type="entry name" value="Ribbon-helix-helix"/>
    <property type="match status" value="1"/>
</dbReference>
<dbReference type="RefSeq" id="WP_344036437.1">
    <property type="nucleotide sequence ID" value="NZ_BAAAKE010000005.1"/>
</dbReference>
<evidence type="ECO:0000313" key="1">
    <source>
        <dbReference type="EMBL" id="MFC5053581.1"/>
    </source>
</evidence>
<gene>
    <name evidence="1" type="ORF">ACFPFM_07400</name>
</gene>
<protein>
    <recommendedName>
        <fullName evidence="3">Ribbon-helix-helix CopG family protein</fullName>
    </recommendedName>
</protein>